<organism evidence="2 3">
    <name type="scientific">Cellulophaga lytica (strain ATCC 23178 / DSM 7489 / JCM 8516 / NBRC 14961 / NCIMB 1423 / VKM B-1433 / Cy l20)</name>
    <dbReference type="NCBI Taxonomy" id="867900"/>
    <lineage>
        <taxon>Bacteria</taxon>
        <taxon>Pseudomonadati</taxon>
        <taxon>Bacteroidota</taxon>
        <taxon>Flavobacteriia</taxon>
        <taxon>Flavobacteriales</taxon>
        <taxon>Flavobacteriaceae</taxon>
        <taxon>Cellulophaga</taxon>
    </lineage>
</organism>
<dbReference type="eggNOG" id="COG1216">
    <property type="taxonomic scope" value="Bacteria"/>
</dbReference>
<name>F0R9U9_CELLC</name>
<evidence type="ECO:0000313" key="2">
    <source>
        <dbReference type="EMBL" id="ADY30444.1"/>
    </source>
</evidence>
<evidence type="ECO:0000259" key="1">
    <source>
        <dbReference type="Pfam" id="PF00535"/>
    </source>
</evidence>
<feature type="domain" description="Glycosyltransferase 2-like" evidence="1">
    <location>
        <begin position="8"/>
        <end position="131"/>
    </location>
</feature>
<dbReference type="PANTHER" id="PTHR33604:SF3">
    <property type="entry name" value="OSJNBA0004B13.7 PROTEIN"/>
    <property type="match status" value="1"/>
</dbReference>
<dbReference type="OrthoDB" id="9785375at2"/>
<dbReference type="InterPro" id="IPR029044">
    <property type="entry name" value="Nucleotide-diphossugar_trans"/>
</dbReference>
<dbReference type="Gene3D" id="3.90.550.10">
    <property type="entry name" value="Spore Coat Polysaccharide Biosynthesis Protein SpsA, Chain A"/>
    <property type="match status" value="1"/>
</dbReference>
<evidence type="ECO:0000313" key="3">
    <source>
        <dbReference type="Proteomes" id="UP000007487"/>
    </source>
</evidence>
<dbReference type="AlphaFoldDB" id="F0R9U9"/>
<dbReference type="PANTHER" id="PTHR33604">
    <property type="entry name" value="OSJNBA0004B13.7 PROTEIN"/>
    <property type="match status" value="1"/>
</dbReference>
<dbReference type="Proteomes" id="UP000007487">
    <property type="component" value="Chromosome"/>
</dbReference>
<dbReference type="SUPFAM" id="SSF53448">
    <property type="entry name" value="Nucleotide-diphospho-sugar transferases"/>
    <property type="match status" value="1"/>
</dbReference>
<proteinExistence type="predicted"/>
<dbReference type="HOGENOM" id="CLU_732858_0_0_10"/>
<accession>F0R9U9</accession>
<dbReference type="STRING" id="867900.Celly_2627"/>
<dbReference type="RefSeq" id="WP_013622187.1">
    <property type="nucleotide sequence ID" value="NC_015167.1"/>
</dbReference>
<reference evidence="2 3" key="1">
    <citation type="journal article" date="2011" name="Stand. Genomic Sci.">
        <title>Complete genome sequence of Cellulophaga lytica type strain (LIM- 21).</title>
        <authorList>
            <person name="Pati A."/>
            <person name="Abt B."/>
            <person name="Teshima H."/>
            <person name="Nolan M."/>
            <person name="Lapidus A."/>
            <person name="Lucas S."/>
            <person name="Hammon N."/>
            <person name="Deshpande S."/>
            <person name="Cheng J.F."/>
            <person name="Tapia R."/>
            <person name="Han C."/>
            <person name="Goodwin L."/>
            <person name="Pitluck S."/>
            <person name="Liolios K."/>
            <person name="Pagani I."/>
            <person name="Mavromatis K."/>
            <person name="Ovchinikova G."/>
            <person name="Chen A."/>
            <person name="Palaniappan K."/>
            <person name="Land M."/>
            <person name="Hauser L."/>
            <person name="Jeffries C.D."/>
            <person name="Detter J.C."/>
            <person name="Brambilla E.M."/>
            <person name="Kannan K.P."/>
            <person name="Rohde M."/>
            <person name="Spring S."/>
            <person name="Goker M."/>
            <person name="Woyke T."/>
            <person name="Bristow J."/>
            <person name="Eisen J.A."/>
            <person name="Markowitz V."/>
            <person name="Hugenholtz P."/>
            <person name="Kyrpides N.C."/>
            <person name="Klenk H.P."/>
            <person name="Ivanova N."/>
        </authorList>
    </citation>
    <scope>NUCLEOTIDE SEQUENCE [LARGE SCALE GENOMIC DNA]</scope>
    <source>
        <strain evidence="3">ATCC 23178 / DSM 7489 / JCM 8516 / NBRC 14961 / NCIMB 1423 / VKM B-1433 / Cy l20</strain>
    </source>
</reference>
<dbReference type="InterPro" id="IPR001173">
    <property type="entry name" value="Glyco_trans_2-like"/>
</dbReference>
<keyword evidence="3" id="KW-1185">Reference proteome</keyword>
<dbReference type="Pfam" id="PF00535">
    <property type="entry name" value="Glycos_transf_2"/>
    <property type="match status" value="1"/>
</dbReference>
<protein>
    <submittedName>
        <fullName evidence="2">Polysaccharide deacetylase Est4B</fullName>
    </submittedName>
</protein>
<sequence>MISKNVPIVVVAYNRPKSLQRLLQSLSKANYPSTNIDLIISIDKGPNNEDVLKIAENFSWNFGEKKIAYQQENLGLRKHIIKCGDLSLTYGAVIVLEDDLLVSPNFYNYTVSALDFSENKSYIAGVSLYNHQFNVHKGEHFSAIDDGYDNWYFQFASSWGQAWSATHWMGFKDWYNKGQDINSNDKVPKYVRSWSEKSWLKYNIAYLITKNLYFLYPKISLSTNFSDAGTHVGVGSTLYQVPLQEGVKKKYFFSELNDSKSVYDSFFENKYIMSFLNKDKEDITVDLYGYKEVYPTKYLLSRKILNYKIEKSFGKSLKPIDSNILHNINGSDFFLYDLSIEQKNKNNLNFKSDFLYNIKRVNYNDALHYIKLETFRKFSVLFKRILGK</sequence>
<gene>
    <name evidence="2" type="ordered locus">Celly_2627</name>
</gene>
<dbReference type="KEGG" id="cly:Celly_2627"/>
<dbReference type="EMBL" id="CP002534">
    <property type="protein sequence ID" value="ADY30444.1"/>
    <property type="molecule type" value="Genomic_DNA"/>
</dbReference>